<reference evidence="15 16" key="1">
    <citation type="journal article" date="2016" name="Nat. Commun.">
        <title>Thousands of microbial genomes shed light on interconnected biogeochemical processes in an aquifer system.</title>
        <authorList>
            <person name="Anantharaman K."/>
            <person name="Brown C.T."/>
            <person name="Hug L.A."/>
            <person name="Sharon I."/>
            <person name="Castelle C.J."/>
            <person name="Probst A.J."/>
            <person name="Thomas B.C."/>
            <person name="Singh A."/>
            <person name="Wilkins M.J."/>
            <person name="Karaoz U."/>
            <person name="Brodie E.L."/>
            <person name="Williams K.H."/>
            <person name="Hubbard S.S."/>
            <person name="Banfield J.F."/>
        </authorList>
    </citation>
    <scope>NUCLEOTIDE SEQUENCE [LARGE SCALE GENOMIC DNA]</scope>
</reference>
<evidence type="ECO:0000259" key="13">
    <source>
        <dbReference type="Pfam" id="PF02875"/>
    </source>
</evidence>
<comment type="function">
    <text evidence="10 11">Involved in cell wall formation. Catalyzes the final step in the synthesis of UDP-N-acetylmuramoyl-pentapeptide, the precursor of murein.</text>
</comment>
<evidence type="ECO:0000256" key="7">
    <source>
        <dbReference type="ARBA" id="ARBA00022984"/>
    </source>
</evidence>
<comment type="caution">
    <text evidence="15">The sequence shown here is derived from an EMBL/GenBank/DDBJ whole genome shotgun (WGS) entry which is preliminary data.</text>
</comment>
<keyword evidence="3 10" id="KW-0132">Cell division</keyword>
<dbReference type="InterPro" id="IPR005863">
    <property type="entry name" value="UDP-N-AcMur_synth"/>
</dbReference>
<dbReference type="GO" id="GO:0005737">
    <property type="term" value="C:cytoplasm"/>
    <property type="evidence" value="ECO:0007669"/>
    <property type="project" value="UniProtKB-SubCell"/>
</dbReference>
<dbReference type="EC" id="6.3.2.10" evidence="10 11"/>
<feature type="binding site" evidence="10">
    <location>
        <begin position="117"/>
        <end position="123"/>
    </location>
    <ligand>
        <name>ATP</name>
        <dbReference type="ChEBI" id="CHEBI:30616"/>
    </ligand>
</feature>
<dbReference type="NCBIfam" id="TIGR01143">
    <property type="entry name" value="murF"/>
    <property type="match status" value="1"/>
</dbReference>
<evidence type="ECO:0000259" key="12">
    <source>
        <dbReference type="Pfam" id="PF01225"/>
    </source>
</evidence>
<gene>
    <name evidence="10" type="primary">murF</name>
    <name evidence="15" type="ORF">A2042_09820</name>
</gene>
<evidence type="ECO:0000256" key="11">
    <source>
        <dbReference type="RuleBase" id="RU004136"/>
    </source>
</evidence>
<comment type="similarity">
    <text evidence="10">Belongs to the MurCDEF family. MurF subfamily.</text>
</comment>
<dbReference type="GO" id="GO:0047480">
    <property type="term" value="F:UDP-N-acetylmuramoyl-tripeptide-D-alanyl-D-alanine ligase activity"/>
    <property type="evidence" value="ECO:0007669"/>
    <property type="project" value="UniProtKB-UniRule"/>
</dbReference>
<dbReference type="SUPFAM" id="SSF63418">
    <property type="entry name" value="MurE/MurF N-terminal domain"/>
    <property type="match status" value="1"/>
</dbReference>
<keyword evidence="5 10" id="KW-0067">ATP-binding</keyword>
<comment type="catalytic activity">
    <reaction evidence="10 11">
        <text>D-alanyl-D-alanine + UDP-N-acetyl-alpha-D-muramoyl-L-alanyl-gamma-D-glutamyl-meso-2,6-diaminopimelate + ATP = UDP-N-acetyl-alpha-D-muramoyl-L-alanyl-gamma-D-glutamyl-meso-2,6-diaminopimeloyl-D-alanyl-D-alanine + ADP + phosphate + H(+)</text>
        <dbReference type="Rhea" id="RHEA:28374"/>
        <dbReference type="ChEBI" id="CHEBI:15378"/>
        <dbReference type="ChEBI" id="CHEBI:30616"/>
        <dbReference type="ChEBI" id="CHEBI:43474"/>
        <dbReference type="ChEBI" id="CHEBI:57822"/>
        <dbReference type="ChEBI" id="CHEBI:61386"/>
        <dbReference type="ChEBI" id="CHEBI:83905"/>
        <dbReference type="ChEBI" id="CHEBI:456216"/>
        <dbReference type="EC" id="6.3.2.10"/>
    </reaction>
</comment>
<evidence type="ECO:0000256" key="4">
    <source>
        <dbReference type="ARBA" id="ARBA00022741"/>
    </source>
</evidence>
<evidence type="ECO:0000313" key="15">
    <source>
        <dbReference type="EMBL" id="OGL41027.1"/>
    </source>
</evidence>
<dbReference type="Pfam" id="PF01225">
    <property type="entry name" value="Mur_ligase"/>
    <property type="match status" value="1"/>
</dbReference>
<dbReference type="SUPFAM" id="SSF53623">
    <property type="entry name" value="MurD-like peptide ligases, catalytic domain"/>
    <property type="match status" value="1"/>
</dbReference>
<keyword evidence="7 10" id="KW-0573">Peptidoglycan synthesis</keyword>
<dbReference type="InterPro" id="IPR036565">
    <property type="entry name" value="Mur-like_cat_sf"/>
</dbReference>
<name>A0A1F7RJE1_9BACT</name>
<evidence type="ECO:0000256" key="5">
    <source>
        <dbReference type="ARBA" id="ARBA00022840"/>
    </source>
</evidence>
<dbReference type="PANTHER" id="PTHR43024">
    <property type="entry name" value="UDP-N-ACETYLMURAMOYL-TRIPEPTIDE--D-ALANYL-D-ALANINE LIGASE"/>
    <property type="match status" value="1"/>
</dbReference>
<dbReference type="Gene3D" id="3.90.190.20">
    <property type="entry name" value="Mur ligase, C-terminal domain"/>
    <property type="match status" value="1"/>
</dbReference>
<dbReference type="Gene3D" id="3.40.1190.10">
    <property type="entry name" value="Mur-like, catalytic domain"/>
    <property type="match status" value="1"/>
</dbReference>
<dbReference type="GO" id="GO:0005524">
    <property type="term" value="F:ATP binding"/>
    <property type="evidence" value="ECO:0007669"/>
    <property type="project" value="UniProtKB-UniRule"/>
</dbReference>
<dbReference type="UniPathway" id="UPA00219"/>
<evidence type="ECO:0000256" key="10">
    <source>
        <dbReference type="HAMAP-Rule" id="MF_02019"/>
    </source>
</evidence>
<comment type="subcellular location">
    <subcellularLocation>
        <location evidence="10 11">Cytoplasm</location>
    </subcellularLocation>
</comment>
<evidence type="ECO:0000256" key="3">
    <source>
        <dbReference type="ARBA" id="ARBA00022618"/>
    </source>
</evidence>
<organism evidence="15 16">
    <name type="scientific">Candidatus Schekmanbacteria bacterium GWA2_38_11</name>
    <dbReference type="NCBI Taxonomy" id="1817876"/>
    <lineage>
        <taxon>Bacteria</taxon>
        <taxon>Candidatus Schekmaniibacteriota</taxon>
    </lineage>
</organism>
<dbReference type="InterPro" id="IPR004101">
    <property type="entry name" value="Mur_ligase_C"/>
</dbReference>
<keyword evidence="2 10" id="KW-0436">Ligase</keyword>
<dbReference type="Gene3D" id="3.40.1390.10">
    <property type="entry name" value="MurE/MurF, N-terminal domain"/>
    <property type="match status" value="1"/>
</dbReference>
<dbReference type="GO" id="GO:0051301">
    <property type="term" value="P:cell division"/>
    <property type="evidence" value="ECO:0007669"/>
    <property type="project" value="UniProtKB-KW"/>
</dbReference>
<dbReference type="GO" id="GO:0008360">
    <property type="term" value="P:regulation of cell shape"/>
    <property type="evidence" value="ECO:0007669"/>
    <property type="project" value="UniProtKB-KW"/>
</dbReference>
<keyword evidence="4 10" id="KW-0547">Nucleotide-binding</keyword>
<dbReference type="PANTHER" id="PTHR43024:SF1">
    <property type="entry name" value="UDP-N-ACETYLMURAMOYL-TRIPEPTIDE--D-ALANYL-D-ALANINE LIGASE"/>
    <property type="match status" value="1"/>
</dbReference>
<dbReference type="InterPro" id="IPR036615">
    <property type="entry name" value="Mur_ligase_C_dom_sf"/>
</dbReference>
<dbReference type="InterPro" id="IPR013221">
    <property type="entry name" value="Mur_ligase_cen"/>
</dbReference>
<evidence type="ECO:0000256" key="2">
    <source>
        <dbReference type="ARBA" id="ARBA00022598"/>
    </source>
</evidence>
<dbReference type="Pfam" id="PF02875">
    <property type="entry name" value="Mur_ligase_C"/>
    <property type="match status" value="1"/>
</dbReference>
<feature type="domain" description="Mur ligase N-terminal catalytic" evidence="12">
    <location>
        <begin position="26"/>
        <end position="104"/>
    </location>
</feature>
<keyword evidence="1 10" id="KW-0963">Cytoplasm</keyword>
<evidence type="ECO:0000256" key="1">
    <source>
        <dbReference type="ARBA" id="ARBA00022490"/>
    </source>
</evidence>
<evidence type="ECO:0000259" key="14">
    <source>
        <dbReference type="Pfam" id="PF08245"/>
    </source>
</evidence>
<evidence type="ECO:0000256" key="8">
    <source>
        <dbReference type="ARBA" id="ARBA00023306"/>
    </source>
</evidence>
<dbReference type="EMBL" id="MGDB01000080">
    <property type="protein sequence ID" value="OGL41027.1"/>
    <property type="molecule type" value="Genomic_DNA"/>
</dbReference>
<dbReference type="InterPro" id="IPR000713">
    <property type="entry name" value="Mur_ligase_N"/>
</dbReference>
<feature type="domain" description="Mur ligase central" evidence="14">
    <location>
        <begin position="115"/>
        <end position="300"/>
    </location>
</feature>
<evidence type="ECO:0000256" key="6">
    <source>
        <dbReference type="ARBA" id="ARBA00022960"/>
    </source>
</evidence>
<comment type="pathway">
    <text evidence="10 11">Cell wall biogenesis; peptidoglycan biosynthesis.</text>
</comment>
<keyword evidence="8 10" id="KW-0131">Cell cycle</keyword>
<dbReference type="AlphaFoldDB" id="A0A1F7RJE1"/>
<dbReference type="Proteomes" id="UP000178526">
    <property type="component" value="Unassembled WGS sequence"/>
</dbReference>
<dbReference type="GO" id="GO:0071555">
    <property type="term" value="P:cell wall organization"/>
    <property type="evidence" value="ECO:0007669"/>
    <property type="project" value="UniProtKB-KW"/>
</dbReference>
<evidence type="ECO:0000313" key="16">
    <source>
        <dbReference type="Proteomes" id="UP000178526"/>
    </source>
</evidence>
<dbReference type="GO" id="GO:0008766">
    <property type="term" value="F:UDP-N-acetylmuramoylalanyl-D-glutamyl-2,6-diaminopimelate-D-alanyl-D-alanine ligase activity"/>
    <property type="evidence" value="ECO:0007669"/>
    <property type="project" value="RHEA"/>
</dbReference>
<feature type="domain" description="Mur ligase C-terminal" evidence="13">
    <location>
        <begin position="324"/>
        <end position="450"/>
    </location>
</feature>
<dbReference type="InterPro" id="IPR035911">
    <property type="entry name" value="MurE/MurF_N"/>
</dbReference>
<proteinExistence type="inferred from homology"/>
<dbReference type="HAMAP" id="MF_02019">
    <property type="entry name" value="MurF"/>
    <property type="match status" value="1"/>
</dbReference>
<evidence type="ECO:0000256" key="9">
    <source>
        <dbReference type="ARBA" id="ARBA00023316"/>
    </source>
</evidence>
<protein>
    <recommendedName>
        <fullName evidence="10 11">UDP-N-acetylmuramoyl-tripeptide--D-alanyl-D-alanine ligase</fullName>
        <ecNumber evidence="10 11">6.3.2.10</ecNumber>
    </recommendedName>
    <alternativeName>
        <fullName evidence="10">D-alanyl-D-alanine-adding enzyme</fullName>
    </alternativeName>
</protein>
<dbReference type="Pfam" id="PF08245">
    <property type="entry name" value="Mur_ligase_M"/>
    <property type="match status" value="1"/>
</dbReference>
<keyword evidence="6 10" id="KW-0133">Cell shape</keyword>
<keyword evidence="9 10" id="KW-0961">Cell wall biogenesis/degradation</keyword>
<dbReference type="SUPFAM" id="SSF53244">
    <property type="entry name" value="MurD-like peptide ligases, peptide-binding domain"/>
    <property type="match status" value="1"/>
</dbReference>
<dbReference type="GO" id="GO:0009252">
    <property type="term" value="P:peptidoglycan biosynthetic process"/>
    <property type="evidence" value="ECO:0007669"/>
    <property type="project" value="UniProtKB-UniRule"/>
</dbReference>
<sequence>MKKFLLYEIVTATGGIVRSQGGITSFKGISTDSRKIKPGELFLAIKGEKFDGHAFIPKAIGSGATGIIYSKKENIKQTVLSSQCVIFIEVKDTLEALHNLAIFYRKKFPIPLIGITGSNGKTSVKEMVDFILRKKFKTIKNPGNFNNHIGLPLSLLPLEKKHQIAIMEMGMSRPGEIRELCKIAMPNAGIITNVGLAHAENFKSIKDIAKCKAELVYSLSPRGVAIVNGDDPNLVDAVKSYRGRKIYFGKEAENEIKAEGIENKGLGINFKLLIGGEKIGVHLHTIGEHNVYNALAASACSHYFGVSPEEIKKGLESYKGIHLRMELIKTKRGLNILNDTYNANPLSMSKALDAFAKIKVSGRKALLLGDMLELGKFAKASHRGIGSIVGKGPYDLLFTVGPLAKVIAIEAVKKGMSWDRVRSFTSSGRVLKILREELMPGDWLLVKGSRGMKLDEIVNEITK</sequence>
<dbReference type="InterPro" id="IPR051046">
    <property type="entry name" value="MurCDEF_CellWall_CoF430Synth"/>
</dbReference>
<accession>A0A1F7RJE1</accession>